<name>A0A4Q1C3A8_9BACT</name>
<proteinExistence type="predicted"/>
<keyword evidence="1" id="KW-0472">Membrane</keyword>
<feature type="transmembrane region" description="Helical" evidence="1">
    <location>
        <begin position="385"/>
        <end position="403"/>
    </location>
</feature>
<feature type="transmembrane region" description="Helical" evidence="1">
    <location>
        <begin position="220"/>
        <end position="238"/>
    </location>
</feature>
<feature type="transmembrane region" description="Helical" evidence="1">
    <location>
        <begin position="313"/>
        <end position="333"/>
    </location>
</feature>
<dbReference type="AlphaFoldDB" id="A0A4Q1C3A8"/>
<dbReference type="InterPro" id="IPR036927">
    <property type="entry name" value="Cyt_c_oxase-like_su1_sf"/>
</dbReference>
<evidence type="ECO:0000256" key="1">
    <source>
        <dbReference type="SAM" id="Phobius"/>
    </source>
</evidence>
<protein>
    <recommendedName>
        <fullName evidence="4">Cytochrome oxidase subunit I profile domain-containing protein</fullName>
    </recommendedName>
</protein>
<dbReference type="EMBL" id="SDHX01000002">
    <property type="protein sequence ID" value="RXK52868.1"/>
    <property type="molecule type" value="Genomic_DNA"/>
</dbReference>
<dbReference type="OrthoDB" id="190568at2"/>
<sequence>MNTARITIAQVATRHSLIWLAAANAVGLWLAASLLWPELGDLVAPLTYGRWMPLHLNWQLYGWCALPLVAALLHWYLDAADPRVVTQARFALGGWSLALLLGGVAWLAGDTSGKLFLDWHGWTRGVLPAAMVGLWAVLAAHTWRRRGSMGRSERLVRGIPLVGLLAVPPLLYVSTGRDYYPAVNPDSGGATGAALLGSTLGIVTLFGLLPFMLGRRRTKPAGWFWVALVASWGMFAGMRHGSVSHHVPGQIIGLGLLLAWVPLLPLYWRRFDWSADSGRWLWAAWAWWLLLVVTGWLTFLPGISERLKFTNGLVAHAHLAMAGLVTAVNALVLHTLGGGLSRRPAFWLWQLGCAVQVGLLLALGWVENATAGALFRSEAWTQAIYGGRLAAGLAMAAASALWLKEAWR</sequence>
<feature type="transmembrane region" description="Helical" evidence="1">
    <location>
        <begin position="56"/>
        <end position="77"/>
    </location>
</feature>
<feature type="transmembrane region" description="Helical" evidence="1">
    <location>
        <begin position="280"/>
        <end position="301"/>
    </location>
</feature>
<gene>
    <name evidence="2" type="ORF">ESB00_14235</name>
</gene>
<dbReference type="Gene3D" id="1.20.210.10">
    <property type="entry name" value="Cytochrome c oxidase-like, subunit I domain"/>
    <property type="match status" value="1"/>
</dbReference>
<keyword evidence="1" id="KW-1133">Transmembrane helix</keyword>
<feature type="transmembrane region" description="Helical" evidence="1">
    <location>
        <begin position="17"/>
        <end position="36"/>
    </location>
</feature>
<feature type="transmembrane region" description="Helical" evidence="1">
    <location>
        <begin position="193"/>
        <end position="213"/>
    </location>
</feature>
<evidence type="ECO:0000313" key="3">
    <source>
        <dbReference type="Proteomes" id="UP000290218"/>
    </source>
</evidence>
<accession>A0A4Q1C3A8</accession>
<comment type="caution">
    <text evidence="2">The sequence shown here is derived from an EMBL/GenBank/DDBJ whole genome shotgun (WGS) entry which is preliminary data.</text>
</comment>
<dbReference type="RefSeq" id="WP_129048458.1">
    <property type="nucleotide sequence ID" value="NZ_SDHX01000002.1"/>
</dbReference>
<feature type="transmembrane region" description="Helical" evidence="1">
    <location>
        <begin position="121"/>
        <end position="143"/>
    </location>
</feature>
<keyword evidence="1" id="KW-0812">Transmembrane</keyword>
<evidence type="ECO:0000313" key="2">
    <source>
        <dbReference type="EMBL" id="RXK52868.1"/>
    </source>
</evidence>
<feature type="transmembrane region" description="Helical" evidence="1">
    <location>
        <begin position="89"/>
        <end position="109"/>
    </location>
</feature>
<dbReference type="Proteomes" id="UP000290218">
    <property type="component" value="Unassembled WGS sequence"/>
</dbReference>
<keyword evidence="3" id="KW-1185">Reference proteome</keyword>
<feature type="transmembrane region" description="Helical" evidence="1">
    <location>
        <begin position="345"/>
        <end position="365"/>
    </location>
</feature>
<evidence type="ECO:0008006" key="4">
    <source>
        <dbReference type="Google" id="ProtNLM"/>
    </source>
</evidence>
<feature type="transmembrane region" description="Helical" evidence="1">
    <location>
        <begin position="155"/>
        <end position="173"/>
    </location>
</feature>
<organism evidence="2 3">
    <name type="scientific">Oleiharenicola lentus</name>
    <dbReference type="NCBI Taxonomy" id="2508720"/>
    <lineage>
        <taxon>Bacteria</taxon>
        <taxon>Pseudomonadati</taxon>
        <taxon>Verrucomicrobiota</taxon>
        <taxon>Opitutia</taxon>
        <taxon>Opitutales</taxon>
        <taxon>Opitutaceae</taxon>
        <taxon>Oleiharenicola</taxon>
    </lineage>
</organism>
<feature type="transmembrane region" description="Helical" evidence="1">
    <location>
        <begin position="250"/>
        <end position="268"/>
    </location>
</feature>
<reference evidence="2 3" key="1">
    <citation type="submission" date="2019-01" db="EMBL/GenBank/DDBJ databases">
        <title>Lacunisphaera sp. strain TWA-58.</title>
        <authorList>
            <person name="Chen W.-M."/>
        </authorList>
    </citation>
    <scope>NUCLEOTIDE SEQUENCE [LARGE SCALE GENOMIC DNA]</scope>
    <source>
        <strain evidence="2 3">TWA-58</strain>
    </source>
</reference>